<comment type="similarity">
    <text evidence="1">Belongs to the YciI family.</text>
</comment>
<dbReference type="EMBL" id="JAEKOZ010000008">
    <property type="protein sequence ID" value="MBJ3808413.1"/>
    <property type="molecule type" value="Genomic_DNA"/>
</dbReference>
<comment type="caution">
    <text evidence="3">The sequence shown here is derived from an EMBL/GenBank/DDBJ whole genome shotgun (WGS) entry which is preliminary data.</text>
</comment>
<evidence type="ECO:0000313" key="4">
    <source>
        <dbReference type="Proteomes" id="UP000634780"/>
    </source>
</evidence>
<gene>
    <name evidence="3" type="ORF">JGB26_15045</name>
</gene>
<dbReference type="Pfam" id="PF03795">
    <property type="entry name" value="YCII"/>
    <property type="match status" value="1"/>
</dbReference>
<accession>A0ABS0X5H4</accession>
<name>A0ABS0X5H4_9ACTN</name>
<dbReference type="SUPFAM" id="SSF54909">
    <property type="entry name" value="Dimeric alpha+beta barrel"/>
    <property type="match status" value="1"/>
</dbReference>
<reference evidence="3 4" key="1">
    <citation type="submission" date="2020-12" db="EMBL/GenBank/DDBJ databases">
        <title>Streptomyces typhae sp. nov., a novel endophytic actinomycete isolated from the root of cattail pollen (Typha angustifolia L.).</title>
        <authorList>
            <person name="Peng C."/>
            <person name="Liu C."/>
        </authorList>
    </citation>
    <scope>NUCLEOTIDE SEQUENCE [LARGE SCALE GENOMIC DNA]</scope>
    <source>
        <strain evidence="3 4">JCM 4753</strain>
    </source>
</reference>
<protein>
    <recommendedName>
        <fullName evidence="2">YCII-related domain-containing protein</fullName>
    </recommendedName>
</protein>
<evidence type="ECO:0000259" key="2">
    <source>
        <dbReference type="Pfam" id="PF03795"/>
    </source>
</evidence>
<proteinExistence type="inferred from homology"/>
<keyword evidence="4" id="KW-1185">Reference proteome</keyword>
<dbReference type="Proteomes" id="UP000634780">
    <property type="component" value="Unassembled WGS sequence"/>
</dbReference>
<dbReference type="Gene3D" id="3.30.70.1060">
    <property type="entry name" value="Dimeric alpha+beta barrel"/>
    <property type="match status" value="1"/>
</dbReference>
<feature type="domain" description="YCII-related" evidence="2">
    <location>
        <begin position="9"/>
        <end position="82"/>
    </location>
</feature>
<organism evidence="3 4">
    <name type="scientific">Streptomyces flavofungini</name>
    <dbReference type="NCBI Taxonomy" id="68200"/>
    <lineage>
        <taxon>Bacteria</taxon>
        <taxon>Bacillati</taxon>
        <taxon>Actinomycetota</taxon>
        <taxon>Actinomycetes</taxon>
        <taxon>Kitasatosporales</taxon>
        <taxon>Streptomycetaceae</taxon>
        <taxon>Streptomyces</taxon>
    </lineage>
</organism>
<dbReference type="InterPro" id="IPR011008">
    <property type="entry name" value="Dimeric_a/b-barrel"/>
</dbReference>
<dbReference type="InterPro" id="IPR005545">
    <property type="entry name" value="YCII"/>
</dbReference>
<dbReference type="RefSeq" id="WP_190117509.1">
    <property type="nucleotide sequence ID" value="NZ_BMVR01000008.1"/>
</dbReference>
<sequence>MLILELAFTDNGTPERLAARPAHRQRLIRLHTEGRLVAAGPWADDSGAVLIFDVDRSELEEIMAADPYYGAPGVRVQGVRAWTPLVGPARGT</sequence>
<evidence type="ECO:0000256" key="1">
    <source>
        <dbReference type="ARBA" id="ARBA00007689"/>
    </source>
</evidence>
<evidence type="ECO:0000313" key="3">
    <source>
        <dbReference type="EMBL" id="MBJ3808413.1"/>
    </source>
</evidence>